<sequence>MAKESCAPLPQVSIHSVRVNLSQSDNLSCNNNRTVTYRHDLGGNLSQSDDLSCNNNDTVTYRHSVRVNLSQSDNLSCNNNDTLTYRHSVRVNLSQSDVLSGNNNRTVAKMTMKGHGALLRLTCSLEKSHSYLWSSSPYLPNEEYLVNHRINHGFFSSGLLPVHYTRFVNGIGCIIKDKRGKFFQRYKQHAESECVSSVEQGINNEIASYEELDGINIMSDARHGWRKNSKDTTVVALWERTHQVMDCEHITKAMDRVAQRHERLGTEIIYNNLADKNVSIKIHAHDRNMAVNKFVKDTHFTTNQNDLWHAVKAVKEAITKISKGPKCSEGTAWSDQISDKVEPIATHINWAVRH</sequence>
<evidence type="ECO:0000313" key="1">
    <source>
        <dbReference type="EMBL" id="VDI62175.1"/>
    </source>
</evidence>
<gene>
    <name evidence="1" type="ORF">MGAL_10B074596</name>
</gene>
<evidence type="ECO:0000313" key="2">
    <source>
        <dbReference type="Proteomes" id="UP000596742"/>
    </source>
</evidence>
<protein>
    <submittedName>
        <fullName evidence="1">Uncharacterized protein</fullName>
    </submittedName>
</protein>
<reference evidence="1" key="1">
    <citation type="submission" date="2018-11" db="EMBL/GenBank/DDBJ databases">
        <authorList>
            <person name="Alioto T."/>
            <person name="Alioto T."/>
        </authorList>
    </citation>
    <scope>NUCLEOTIDE SEQUENCE</scope>
</reference>
<dbReference type="EMBL" id="UYJE01008235">
    <property type="protein sequence ID" value="VDI62175.1"/>
    <property type="molecule type" value="Genomic_DNA"/>
</dbReference>
<name>A0A8B6GCG8_MYTGA</name>
<proteinExistence type="predicted"/>
<dbReference type="AlphaFoldDB" id="A0A8B6GCG8"/>
<dbReference type="Proteomes" id="UP000596742">
    <property type="component" value="Unassembled WGS sequence"/>
</dbReference>
<accession>A0A8B6GCG8</accession>
<keyword evidence="2" id="KW-1185">Reference proteome</keyword>
<dbReference type="OrthoDB" id="10360866at2759"/>
<organism evidence="1 2">
    <name type="scientific">Mytilus galloprovincialis</name>
    <name type="common">Mediterranean mussel</name>
    <dbReference type="NCBI Taxonomy" id="29158"/>
    <lineage>
        <taxon>Eukaryota</taxon>
        <taxon>Metazoa</taxon>
        <taxon>Spiralia</taxon>
        <taxon>Lophotrochozoa</taxon>
        <taxon>Mollusca</taxon>
        <taxon>Bivalvia</taxon>
        <taxon>Autobranchia</taxon>
        <taxon>Pteriomorphia</taxon>
        <taxon>Mytilida</taxon>
        <taxon>Mytiloidea</taxon>
        <taxon>Mytilidae</taxon>
        <taxon>Mytilinae</taxon>
        <taxon>Mytilus</taxon>
    </lineage>
</organism>
<comment type="caution">
    <text evidence="1">The sequence shown here is derived from an EMBL/GenBank/DDBJ whole genome shotgun (WGS) entry which is preliminary data.</text>
</comment>